<protein>
    <submittedName>
        <fullName evidence="3">Porin</fullName>
    </submittedName>
</protein>
<dbReference type="InterPro" id="IPR032638">
    <property type="entry name" value="Porin_5"/>
</dbReference>
<name>A0A9X2HSE1_9SPHN</name>
<evidence type="ECO:0000256" key="1">
    <source>
        <dbReference type="SAM" id="Coils"/>
    </source>
</evidence>
<comment type="caution">
    <text evidence="3">The sequence shown here is derived from an EMBL/GenBank/DDBJ whole genome shotgun (WGS) entry which is preliminary data.</text>
</comment>
<keyword evidence="4" id="KW-1185">Reference proteome</keyword>
<dbReference type="RefSeq" id="WP_254293208.1">
    <property type="nucleotide sequence ID" value="NZ_JAMLDX010000007.1"/>
</dbReference>
<evidence type="ECO:0000256" key="2">
    <source>
        <dbReference type="SAM" id="SignalP"/>
    </source>
</evidence>
<dbReference type="AlphaFoldDB" id="A0A9X2HSE1"/>
<dbReference type="EMBL" id="JAMLDX010000007">
    <property type="protein sequence ID" value="MCP3731025.1"/>
    <property type="molecule type" value="Genomic_DNA"/>
</dbReference>
<feature type="signal peptide" evidence="2">
    <location>
        <begin position="1"/>
        <end position="26"/>
    </location>
</feature>
<gene>
    <name evidence="3" type="ORF">M9978_11340</name>
</gene>
<reference evidence="3" key="1">
    <citation type="submission" date="2022-05" db="EMBL/GenBank/DDBJ databases">
        <title>Sphingomonas sp. strain MG17 Genome sequencing and assembly.</title>
        <authorList>
            <person name="Kim I."/>
        </authorList>
    </citation>
    <scope>NUCLEOTIDE SEQUENCE</scope>
    <source>
        <strain evidence="3">MG17</strain>
    </source>
</reference>
<keyword evidence="2" id="KW-0732">Signal</keyword>
<evidence type="ECO:0000313" key="3">
    <source>
        <dbReference type="EMBL" id="MCP3731025.1"/>
    </source>
</evidence>
<organism evidence="3 4">
    <name type="scientific">Sphingomonas tagetis</name>
    <dbReference type="NCBI Taxonomy" id="2949092"/>
    <lineage>
        <taxon>Bacteria</taxon>
        <taxon>Pseudomonadati</taxon>
        <taxon>Pseudomonadota</taxon>
        <taxon>Alphaproteobacteria</taxon>
        <taxon>Sphingomonadales</taxon>
        <taxon>Sphingomonadaceae</taxon>
        <taxon>Sphingomonas</taxon>
    </lineage>
</organism>
<sequence length="460" mass="48734">MASRIARILLATAAPATIFAATPVLAQTADDLAAMRQQIAELKAEQQRAAARIAQLEAQVAVQPVAAQPVVSASSAPAAMQAASAPSNAPVMFQTAQYTPGAAAPVNPAGGSAPGPLPASVPSKLTVNGDLRVRYESNFGDPAARGRDRGVIRARLRAAYAVNPWLTIGGQIGTGDNDDPNSTDQTLGNFVDDLTVSLDQAYMRGTFGNLTLVAGKIPQPFVRTELVWDGDVNPQGLSAAYKLPLGGGASVKASGLYFLVDEATGGADSRMIGGQLQFETAASAPIKLELAAGYYDYRLSSLAGGDTGDFRTNRFAAGGYLSDYNLLDVVGAVQFNGLGEHWPVRIIGDYVHNFGATTDQDSGFGVDFLVGRGSKVHDWRFGYGYAETGVDAVLAAFSHDNTNLATNYRQHTLLVDYVVVPNVLLNATYYRYQAKSPLFTTAFSASEWVDRLRLNLLVNF</sequence>
<dbReference type="SUPFAM" id="SSF56935">
    <property type="entry name" value="Porins"/>
    <property type="match status" value="1"/>
</dbReference>
<dbReference type="Proteomes" id="UP001139451">
    <property type="component" value="Unassembled WGS sequence"/>
</dbReference>
<proteinExistence type="predicted"/>
<feature type="chain" id="PRO_5040834356" evidence="2">
    <location>
        <begin position="27"/>
        <end position="460"/>
    </location>
</feature>
<accession>A0A9X2HSE1</accession>
<keyword evidence="1" id="KW-0175">Coiled coil</keyword>
<evidence type="ECO:0000313" key="4">
    <source>
        <dbReference type="Proteomes" id="UP001139451"/>
    </source>
</evidence>
<dbReference type="Pfam" id="PF16930">
    <property type="entry name" value="Porin_5"/>
    <property type="match status" value="1"/>
</dbReference>
<feature type="coiled-coil region" evidence="1">
    <location>
        <begin position="25"/>
        <end position="59"/>
    </location>
</feature>